<feature type="non-terminal residue" evidence="1">
    <location>
        <position position="131"/>
    </location>
</feature>
<reference evidence="1" key="1">
    <citation type="submission" date="2014-12" db="EMBL/GenBank/DDBJ databases">
        <title>Insight into the proteome of Arion vulgaris.</title>
        <authorList>
            <person name="Aradska J."/>
            <person name="Bulat T."/>
            <person name="Smidak R."/>
            <person name="Sarate P."/>
            <person name="Gangsoo J."/>
            <person name="Sialana F."/>
            <person name="Bilban M."/>
            <person name="Lubec G."/>
        </authorList>
    </citation>
    <scope>NUCLEOTIDE SEQUENCE</scope>
    <source>
        <tissue evidence="1">Skin</tissue>
    </source>
</reference>
<feature type="non-terminal residue" evidence="1">
    <location>
        <position position="1"/>
    </location>
</feature>
<dbReference type="EMBL" id="HACG01008004">
    <property type="protein sequence ID" value="CEK54869.1"/>
    <property type="molecule type" value="Transcribed_RNA"/>
</dbReference>
<sequence>NHTTKLHANLDQQLSLNTTSMCETNQLAQSEGSYSIEGSNFASLKLTDNFLTSEREVTSSNFIDIPKTEEQVYSEQLSTSERASTCLVPCNNIGKLFSEDNGTDKEQIDYTQKRLVEELDISSKNVKSGPK</sequence>
<accession>A0A0B6YFA8</accession>
<organism evidence="1">
    <name type="scientific">Arion vulgaris</name>
    <dbReference type="NCBI Taxonomy" id="1028688"/>
    <lineage>
        <taxon>Eukaryota</taxon>
        <taxon>Metazoa</taxon>
        <taxon>Spiralia</taxon>
        <taxon>Lophotrochozoa</taxon>
        <taxon>Mollusca</taxon>
        <taxon>Gastropoda</taxon>
        <taxon>Heterobranchia</taxon>
        <taxon>Euthyneura</taxon>
        <taxon>Panpulmonata</taxon>
        <taxon>Eupulmonata</taxon>
        <taxon>Stylommatophora</taxon>
        <taxon>Helicina</taxon>
        <taxon>Arionoidea</taxon>
        <taxon>Arionidae</taxon>
        <taxon>Arion</taxon>
    </lineage>
</organism>
<dbReference type="AlphaFoldDB" id="A0A0B6YFA8"/>
<protein>
    <submittedName>
        <fullName evidence="1">Uncharacterized protein</fullName>
    </submittedName>
</protein>
<evidence type="ECO:0000313" key="1">
    <source>
        <dbReference type="EMBL" id="CEK54869.1"/>
    </source>
</evidence>
<gene>
    <name evidence="1" type="primary">ORF23822</name>
</gene>
<proteinExistence type="predicted"/>
<name>A0A0B6YFA8_9EUPU</name>